<protein>
    <submittedName>
        <fullName evidence="2">Uncharacterized protein</fullName>
    </submittedName>
</protein>
<dbReference type="Proteomes" id="UP000184388">
    <property type="component" value="Unassembled WGS sequence"/>
</dbReference>
<evidence type="ECO:0000313" key="3">
    <source>
        <dbReference type="Proteomes" id="UP000184388"/>
    </source>
</evidence>
<accession>A0A9X8MQT8</accession>
<gene>
    <name evidence="2" type="ORF">SAMN05216268_104418</name>
</gene>
<dbReference type="RefSeq" id="WP_167390730.1">
    <property type="nucleotide sequence ID" value="NZ_FRBK01000004.1"/>
</dbReference>
<evidence type="ECO:0000256" key="1">
    <source>
        <dbReference type="SAM" id="Phobius"/>
    </source>
</evidence>
<proteinExistence type="predicted"/>
<reference evidence="3" key="1">
    <citation type="submission" date="2016-11" db="EMBL/GenBank/DDBJ databases">
        <authorList>
            <person name="Jaros S."/>
            <person name="Januszkiewicz K."/>
            <person name="Wedrychowicz H."/>
        </authorList>
    </citation>
    <scope>NUCLEOTIDE SEQUENCE [LARGE SCALE GENOMIC DNA]</scope>
    <source>
        <strain evidence="3">CGMCC 4.3555</strain>
    </source>
</reference>
<comment type="caution">
    <text evidence="2">The sequence shown here is derived from an EMBL/GenBank/DDBJ whole genome shotgun (WGS) entry which is preliminary data.</text>
</comment>
<keyword evidence="1" id="KW-1133">Transmembrane helix</keyword>
<name>A0A9X8MQT8_9ACTN</name>
<evidence type="ECO:0000313" key="2">
    <source>
        <dbReference type="EMBL" id="SHL47535.1"/>
    </source>
</evidence>
<dbReference type="EMBL" id="FRBK01000004">
    <property type="protein sequence ID" value="SHL47535.1"/>
    <property type="molecule type" value="Genomic_DNA"/>
</dbReference>
<keyword evidence="1" id="KW-0472">Membrane</keyword>
<feature type="transmembrane region" description="Helical" evidence="1">
    <location>
        <begin position="20"/>
        <end position="41"/>
    </location>
</feature>
<sequence length="52" mass="5540">MTGLAAGSSELLQHLLLDRVIKIVIVLAALGVLAAGMALIWRRVGRTKDGRD</sequence>
<keyword evidence="1" id="KW-0812">Transmembrane</keyword>
<organism evidence="2 3">
    <name type="scientific">Streptomyces yunnanensis</name>
    <dbReference type="NCBI Taxonomy" id="156453"/>
    <lineage>
        <taxon>Bacteria</taxon>
        <taxon>Bacillati</taxon>
        <taxon>Actinomycetota</taxon>
        <taxon>Actinomycetes</taxon>
        <taxon>Kitasatosporales</taxon>
        <taxon>Streptomycetaceae</taxon>
        <taxon>Streptomyces</taxon>
    </lineage>
</organism>
<dbReference type="AlphaFoldDB" id="A0A9X8MQT8"/>